<dbReference type="PANTHER" id="PTHR36508:SF1">
    <property type="entry name" value="PROTEIN SLYX"/>
    <property type="match status" value="1"/>
</dbReference>
<dbReference type="RefSeq" id="WP_024351583.1">
    <property type="nucleotide sequence ID" value="NZ_BBWN01000030.1"/>
</dbReference>
<reference evidence="2" key="1">
    <citation type="journal article" date="2015" name="Proc. Natl. Acad. Sci. U.S.A.">
        <title>Bacterial clade with the ribosomal RNA operon on a small plasmid rather than the chromosome.</title>
        <authorList>
            <person name="Anda M."/>
            <person name="Ohtsubo Y."/>
            <person name="Okubo T."/>
            <person name="Sugawara M."/>
            <person name="Nagata Y."/>
            <person name="Tsuda M."/>
            <person name="Minamisawa K."/>
            <person name="Mitsui H."/>
        </authorList>
    </citation>
    <scope>NUCLEOTIDE SEQUENCE</scope>
    <source>
        <strain evidence="2">DSM 14790</strain>
    </source>
</reference>
<sequence>MSETDDGNEKRIEDLEIMAAHQAQMIEDLSEELQRASAAIERMQRSLRSLGDRFEALEDVAMPRPENTKPPHY</sequence>
<evidence type="ECO:0000313" key="2">
    <source>
        <dbReference type="EMBL" id="BAT26661.1"/>
    </source>
</evidence>
<dbReference type="EMBL" id="LC066373">
    <property type="protein sequence ID" value="BAT26661.1"/>
    <property type="molecule type" value="Genomic_DNA"/>
</dbReference>
<name>A0A0P0YYM4_9HYPH</name>
<dbReference type="AlphaFoldDB" id="A0A0P0YYM4"/>
<dbReference type="PANTHER" id="PTHR36508">
    <property type="entry name" value="PROTEIN SLYX"/>
    <property type="match status" value="1"/>
</dbReference>
<feature type="coiled-coil region" evidence="1">
    <location>
        <begin position="12"/>
        <end position="60"/>
    </location>
</feature>
<keyword evidence="1" id="KW-0175">Coiled coil</keyword>
<dbReference type="InterPro" id="IPR007236">
    <property type="entry name" value="SlyX"/>
</dbReference>
<accession>A0A0P0YYM4</accession>
<proteinExistence type="predicted"/>
<evidence type="ECO:0008006" key="3">
    <source>
        <dbReference type="Google" id="ProtNLM"/>
    </source>
</evidence>
<organism evidence="2">
    <name type="scientific">Aurantimonas coralicida</name>
    <dbReference type="NCBI Taxonomy" id="182270"/>
    <lineage>
        <taxon>Bacteria</taxon>
        <taxon>Pseudomonadati</taxon>
        <taxon>Pseudomonadota</taxon>
        <taxon>Alphaproteobacteria</taxon>
        <taxon>Hyphomicrobiales</taxon>
        <taxon>Aurantimonadaceae</taxon>
        <taxon>Aurantimonas</taxon>
    </lineage>
</organism>
<evidence type="ECO:0000256" key="1">
    <source>
        <dbReference type="SAM" id="Coils"/>
    </source>
</evidence>
<protein>
    <recommendedName>
        <fullName evidence="3">Protein SlyX homolog</fullName>
    </recommendedName>
</protein>
<dbReference type="Pfam" id="PF04102">
    <property type="entry name" value="SlyX"/>
    <property type="match status" value="1"/>
</dbReference>